<comment type="caution">
    <text evidence="2">The sequence shown here is derived from an EMBL/GenBank/DDBJ whole genome shotgun (WGS) entry which is preliminary data.</text>
</comment>
<reference evidence="2" key="2">
    <citation type="journal article" date="2024" name="Plant">
        <title>Genomic evolution and insights into agronomic trait innovations of Sesamum species.</title>
        <authorList>
            <person name="Miao H."/>
            <person name="Wang L."/>
            <person name="Qu L."/>
            <person name="Liu H."/>
            <person name="Sun Y."/>
            <person name="Le M."/>
            <person name="Wang Q."/>
            <person name="Wei S."/>
            <person name="Zheng Y."/>
            <person name="Lin W."/>
            <person name="Duan Y."/>
            <person name="Cao H."/>
            <person name="Xiong S."/>
            <person name="Wang X."/>
            <person name="Wei L."/>
            <person name="Li C."/>
            <person name="Ma Q."/>
            <person name="Ju M."/>
            <person name="Zhao R."/>
            <person name="Li G."/>
            <person name="Mu C."/>
            <person name="Tian Q."/>
            <person name="Mei H."/>
            <person name="Zhang T."/>
            <person name="Gao T."/>
            <person name="Zhang H."/>
        </authorList>
    </citation>
    <scope>NUCLEOTIDE SEQUENCE</scope>
    <source>
        <strain evidence="2">KEN1</strain>
    </source>
</reference>
<dbReference type="AlphaFoldDB" id="A0AAW2U5N3"/>
<sequence>MPGGLKPTTSRARGRCMIAGKPIGGDSHHARKGKYGSARHNCEGSPGSRGFGGYYSHSIRTSRTI</sequence>
<evidence type="ECO:0000256" key="1">
    <source>
        <dbReference type="SAM" id="MobiDB-lite"/>
    </source>
</evidence>
<name>A0AAW2U5N3_9LAMI</name>
<feature type="region of interest" description="Disordered" evidence="1">
    <location>
        <begin position="19"/>
        <end position="65"/>
    </location>
</feature>
<gene>
    <name evidence="2" type="ORF">Slati_3694300</name>
</gene>
<organism evidence="2">
    <name type="scientific">Sesamum latifolium</name>
    <dbReference type="NCBI Taxonomy" id="2727402"/>
    <lineage>
        <taxon>Eukaryota</taxon>
        <taxon>Viridiplantae</taxon>
        <taxon>Streptophyta</taxon>
        <taxon>Embryophyta</taxon>
        <taxon>Tracheophyta</taxon>
        <taxon>Spermatophyta</taxon>
        <taxon>Magnoliopsida</taxon>
        <taxon>eudicotyledons</taxon>
        <taxon>Gunneridae</taxon>
        <taxon>Pentapetalae</taxon>
        <taxon>asterids</taxon>
        <taxon>lamiids</taxon>
        <taxon>Lamiales</taxon>
        <taxon>Pedaliaceae</taxon>
        <taxon>Sesamum</taxon>
    </lineage>
</organism>
<accession>A0AAW2U5N3</accession>
<proteinExistence type="predicted"/>
<reference evidence="2" key="1">
    <citation type="submission" date="2020-06" db="EMBL/GenBank/DDBJ databases">
        <authorList>
            <person name="Li T."/>
            <person name="Hu X."/>
            <person name="Zhang T."/>
            <person name="Song X."/>
            <person name="Zhang H."/>
            <person name="Dai N."/>
            <person name="Sheng W."/>
            <person name="Hou X."/>
            <person name="Wei L."/>
        </authorList>
    </citation>
    <scope>NUCLEOTIDE SEQUENCE</scope>
    <source>
        <strain evidence="2">KEN1</strain>
        <tissue evidence="2">Leaf</tissue>
    </source>
</reference>
<evidence type="ECO:0008006" key="3">
    <source>
        <dbReference type="Google" id="ProtNLM"/>
    </source>
</evidence>
<evidence type="ECO:0000313" key="2">
    <source>
        <dbReference type="EMBL" id="KAL0411046.1"/>
    </source>
</evidence>
<protein>
    <recommendedName>
        <fullName evidence="3">Ribosomal protein L2</fullName>
    </recommendedName>
</protein>
<dbReference type="EMBL" id="JACGWN010000013">
    <property type="protein sequence ID" value="KAL0411046.1"/>
    <property type="molecule type" value="Genomic_DNA"/>
</dbReference>